<dbReference type="GO" id="GO:0016020">
    <property type="term" value="C:membrane"/>
    <property type="evidence" value="ECO:0007669"/>
    <property type="project" value="TreeGrafter"/>
</dbReference>
<dbReference type="Gene3D" id="3.40.50.740">
    <property type="match status" value="1"/>
</dbReference>
<evidence type="ECO:0000256" key="8">
    <source>
        <dbReference type="ARBA" id="ARBA00023004"/>
    </source>
</evidence>
<keyword evidence="9" id="KW-0411">Iron-sulfur</keyword>
<evidence type="ECO:0000259" key="10">
    <source>
        <dbReference type="Pfam" id="PF00384"/>
    </source>
</evidence>
<evidence type="ECO:0000256" key="9">
    <source>
        <dbReference type="ARBA" id="ARBA00023014"/>
    </source>
</evidence>
<dbReference type="InterPro" id="IPR010046">
    <property type="entry name" value="Mopterin_OxRdtse_a_bac"/>
</dbReference>
<dbReference type="CDD" id="cd02767">
    <property type="entry name" value="MopB_ydeP"/>
    <property type="match status" value="1"/>
</dbReference>
<evidence type="ECO:0000256" key="2">
    <source>
        <dbReference type="ARBA" id="ARBA00001966"/>
    </source>
</evidence>
<dbReference type="GO" id="GO:0043546">
    <property type="term" value="F:molybdopterin cofactor binding"/>
    <property type="evidence" value="ECO:0007669"/>
    <property type="project" value="InterPro"/>
</dbReference>
<feature type="domain" description="Molybdopterin dinucleotide-binding" evidence="11">
    <location>
        <begin position="623"/>
        <end position="677"/>
    </location>
</feature>
<keyword evidence="8" id="KW-0408">Iron</keyword>
<dbReference type="Gene3D" id="3.40.228.10">
    <property type="entry name" value="Dimethylsulfoxide Reductase, domain 2"/>
    <property type="match status" value="1"/>
</dbReference>
<feature type="domain" description="Molybdopterin oxidoreductase" evidence="10">
    <location>
        <begin position="101"/>
        <end position="478"/>
    </location>
</feature>
<dbReference type="InterPro" id="IPR041953">
    <property type="entry name" value="YdeP_MopB"/>
</dbReference>
<comment type="cofactor">
    <cofactor evidence="1">
        <name>Mo-bis(molybdopterin guanine dinucleotide)</name>
        <dbReference type="ChEBI" id="CHEBI:60539"/>
    </cofactor>
</comment>
<dbReference type="GO" id="GO:0045333">
    <property type="term" value="P:cellular respiration"/>
    <property type="evidence" value="ECO:0007669"/>
    <property type="project" value="UniProtKB-ARBA"/>
</dbReference>
<evidence type="ECO:0000256" key="4">
    <source>
        <dbReference type="ARBA" id="ARBA00022485"/>
    </source>
</evidence>
<evidence type="ECO:0000256" key="6">
    <source>
        <dbReference type="ARBA" id="ARBA00022723"/>
    </source>
</evidence>
<protein>
    <submittedName>
        <fullName evidence="12">Putative formate dehydrogenase oxidoreductase protein</fullName>
    </submittedName>
</protein>
<evidence type="ECO:0000256" key="7">
    <source>
        <dbReference type="ARBA" id="ARBA00023002"/>
    </source>
</evidence>
<dbReference type="eggNOG" id="COG0243">
    <property type="taxonomic scope" value="Bacteria"/>
</dbReference>
<dbReference type="GO" id="GO:0008863">
    <property type="term" value="F:formate dehydrogenase (NAD+) activity"/>
    <property type="evidence" value="ECO:0007669"/>
    <property type="project" value="InterPro"/>
</dbReference>
<dbReference type="Pfam" id="PF01568">
    <property type="entry name" value="Molydop_binding"/>
    <property type="match status" value="1"/>
</dbReference>
<evidence type="ECO:0000313" key="12">
    <source>
        <dbReference type="EMBL" id="EDM26305.1"/>
    </source>
</evidence>
<dbReference type="SUPFAM" id="SSF53706">
    <property type="entry name" value="Formate dehydrogenase/DMSO reductase, domains 1-3"/>
    <property type="match status" value="1"/>
</dbReference>
<dbReference type="OrthoDB" id="9805142at2"/>
<dbReference type="CDD" id="cd02787">
    <property type="entry name" value="MopB_CT_ydeP"/>
    <property type="match status" value="1"/>
</dbReference>
<dbReference type="InterPro" id="IPR037951">
    <property type="entry name" value="MopB_CT_YdeP"/>
</dbReference>
<evidence type="ECO:0000256" key="5">
    <source>
        <dbReference type="ARBA" id="ARBA00022505"/>
    </source>
</evidence>
<gene>
    <name evidence="12" type="ORF">LNTAR_24379</name>
</gene>
<dbReference type="InterPro" id="IPR006656">
    <property type="entry name" value="Mopterin_OxRdtase"/>
</dbReference>
<comment type="cofactor">
    <cofactor evidence="2">
        <name>[4Fe-4S] cluster</name>
        <dbReference type="ChEBI" id="CHEBI:49883"/>
    </cofactor>
</comment>
<comment type="similarity">
    <text evidence="3">Belongs to the prokaryotic molybdopterin-containing oxidoreductase family.</text>
</comment>
<evidence type="ECO:0000256" key="1">
    <source>
        <dbReference type="ARBA" id="ARBA00001942"/>
    </source>
</evidence>
<dbReference type="InterPro" id="IPR006657">
    <property type="entry name" value="MoPterin_dinucl-bd_dom"/>
</dbReference>
<evidence type="ECO:0000259" key="11">
    <source>
        <dbReference type="Pfam" id="PF01568"/>
    </source>
</evidence>
<dbReference type="InterPro" id="IPR050123">
    <property type="entry name" value="Prok_molybdopt-oxidoreductase"/>
</dbReference>
<dbReference type="AlphaFoldDB" id="A6DQ64"/>
<comment type="caution">
    <text evidence="12">The sequence shown here is derived from an EMBL/GenBank/DDBJ whole genome shotgun (WGS) entry which is preliminary data.</text>
</comment>
<keyword evidence="13" id="KW-1185">Reference proteome</keyword>
<name>A6DQ64_9BACT</name>
<proteinExistence type="inferred from homology"/>
<dbReference type="EMBL" id="ABCK01000018">
    <property type="protein sequence ID" value="EDM26305.1"/>
    <property type="molecule type" value="Genomic_DNA"/>
</dbReference>
<keyword evidence="4" id="KW-0004">4Fe-4S</keyword>
<keyword evidence="7" id="KW-0560">Oxidoreductase</keyword>
<dbReference type="PIRSF" id="PIRSF000144">
    <property type="entry name" value="CbbBc"/>
    <property type="match status" value="1"/>
</dbReference>
<reference evidence="12 13" key="1">
    <citation type="journal article" date="2010" name="J. Bacteriol.">
        <title>Genome sequence of Lentisphaera araneosa HTCC2155T, the type species of the order Lentisphaerales in the phylum Lentisphaerae.</title>
        <authorList>
            <person name="Thrash J.C."/>
            <person name="Cho J.C."/>
            <person name="Vergin K.L."/>
            <person name="Morris R.M."/>
            <person name="Giovannoni S.J."/>
        </authorList>
    </citation>
    <scope>NUCLEOTIDE SEQUENCE [LARGE SCALE GENOMIC DNA]</scope>
    <source>
        <strain evidence="12 13">HTCC2155</strain>
    </source>
</reference>
<dbReference type="STRING" id="313628.LNTAR_24379"/>
<dbReference type="InterPro" id="IPR009010">
    <property type="entry name" value="Asp_de-COase-like_dom_sf"/>
</dbReference>
<dbReference type="RefSeq" id="WP_007279993.1">
    <property type="nucleotide sequence ID" value="NZ_ABCK01000018.1"/>
</dbReference>
<dbReference type="GO" id="GO:0030151">
    <property type="term" value="F:molybdenum ion binding"/>
    <property type="evidence" value="ECO:0007669"/>
    <property type="project" value="InterPro"/>
</dbReference>
<dbReference type="Proteomes" id="UP000004947">
    <property type="component" value="Unassembled WGS sequence"/>
</dbReference>
<dbReference type="SUPFAM" id="SSF50692">
    <property type="entry name" value="ADC-like"/>
    <property type="match status" value="1"/>
</dbReference>
<dbReference type="Pfam" id="PF00384">
    <property type="entry name" value="Molybdopterin"/>
    <property type="match status" value="1"/>
</dbReference>
<dbReference type="GO" id="GO:0051539">
    <property type="term" value="F:4 iron, 4 sulfur cluster binding"/>
    <property type="evidence" value="ECO:0007669"/>
    <property type="project" value="UniProtKB-KW"/>
</dbReference>
<dbReference type="PANTHER" id="PTHR43105">
    <property type="entry name" value="RESPIRATORY NITRATE REDUCTASE"/>
    <property type="match status" value="1"/>
</dbReference>
<keyword evidence="6" id="KW-0479">Metal-binding</keyword>
<keyword evidence="5" id="KW-0500">Molybdenum</keyword>
<evidence type="ECO:0000256" key="3">
    <source>
        <dbReference type="ARBA" id="ARBA00010312"/>
    </source>
</evidence>
<dbReference type="NCBIfam" id="TIGR01701">
    <property type="entry name" value="Fdhalpha-like"/>
    <property type="match status" value="1"/>
</dbReference>
<dbReference type="PANTHER" id="PTHR43105:SF4">
    <property type="entry name" value="PROTEIN YDEP"/>
    <property type="match status" value="1"/>
</dbReference>
<organism evidence="12 13">
    <name type="scientific">Lentisphaera araneosa HTCC2155</name>
    <dbReference type="NCBI Taxonomy" id="313628"/>
    <lineage>
        <taxon>Bacteria</taxon>
        <taxon>Pseudomonadati</taxon>
        <taxon>Lentisphaerota</taxon>
        <taxon>Lentisphaeria</taxon>
        <taxon>Lentisphaerales</taxon>
        <taxon>Lentisphaeraceae</taxon>
        <taxon>Lentisphaera</taxon>
    </lineage>
</organism>
<sequence length="737" mass="81532">MSKEYAGGWGALKSSMKFMQREAFAKSAKTLFKMNQPKGFDCPGCAWPDPKETSMSEFCENGVKALTYETTKKRASSATFMNHTVTEMQSWSDFKLEDQGRLTEPFVYNDLSDKYEPISWDDAFAIIAKELKALDNPDEALFYTSGRTSNEAAFLYQLMGRMYGTNNFPDCSNLCHESTGVGMGESVGIGKGTVLLDDFEKADAIYVFGQNPGTNHPRMLAELQTAAKRGCKILSFNPLVEAGLKGFIHPQDPVGMGLNKVSPISSHYYQPLIGGDLAAIRGMIKHLFESGVKLDEAFIEEHCSGFDEYKALVESVSWEEILRESGLPKAQIIEAAEVYANSDRVIACWAMGLTQHRHGVANIQEVINLLLLKGNIGREGAGACPVRGHSNVQGDRTVGITEFPKEDFLVKLEQEFDFTAPRKHGLSAVHAIEAMEKGEAKVFVGMGGNFASATPDTEKTFKAMQSCELTVHVSTHLNRSHVIHGKKALILPCIGRSEKDLQASGLQSVTVEDSMSMVHASTGSNEPASTSLKSEPAIVAGISKALFGSEKVDWDGLIANYANIRNKIEAVIPGFDQYNKKIQVPGGFHLRNSARLREWKTATDKARFISNELPAHNLEEGQLRLMTMRSHDQYNTTIYGMDDRYRGIKNERKVIFLNETDMKNFGLTESDSVRITSYASDGVQRSVEGFRPVKYDIPQNCAGAYFPETNPLVGLSDHAKRSFTPMSKFIVVRLEKL</sequence>
<evidence type="ECO:0000313" key="13">
    <source>
        <dbReference type="Proteomes" id="UP000004947"/>
    </source>
</evidence>
<accession>A6DQ64</accession>